<dbReference type="Proteomes" id="UP001056120">
    <property type="component" value="Linkage Group LG14"/>
</dbReference>
<evidence type="ECO:0000313" key="2">
    <source>
        <dbReference type="Proteomes" id="UP001056120"/>
    </source>
</evidence>
<gene>
    <name evidence="1" type="ORF">L1987_42486</name>
</gene>
<reference evidence="2" key="1">
    <citation type="journal article" date="2022" name="Mol. Ecol. Resour.">
        <title>The genomes of chicory, endive, great burdock and yacon provide insights into Asteraceae palaeo-polyploidization history and plant inulin production.</title>
        <authorList>
            <person name="Fan W."/>
            <person name="Wang S."/>
            <person name="Wang H."/>
            <person name="Wang A."/>
            <person name="Jiang F."/>
            <person name="Liu H."/>
            <person name="Zhao H."/>
            <person name="Xu D."/>
            <person name="Zhang Y."/>
        </authorList>
    </citation>
    <scope>NUCLEOTIDE SEQUENCE [LARGE SCALE GENOMIC DNA]</scope>
    <source>
        <strain evidence="2">cv. Yunnan</strain>
    </source>
</reference>
<reference evidence="1 2" key="2">
    <citation type="journal article" date="2022" name="Mol. Ecol. Resour.">
        <title>The genomes of chicory, endive, great burdock and yacon provide insights into Asteraceae paleo-polyploidization history and plant inulin production.</title>
        <authorList>
            <person name="Fan W."/>
            <person name="Wang S."/>
            <person name="Wang H."/>
            <person name="Wang A."/>
            <person name="Jiang F."/>
            <person name="Liu H."/>
            <person name="Zhao H."/>
            <person name="Xu D."/>
            <person name="Zhang Y."/>
        </authorList>
    </citation>
    <scope>NUCLEOTIDE SEQUENCE [LARGE SCALE GENOMIC DNA]</scope>
    <source>
        <strain evidence="2">cv. Yunnan</strain>
        <tissue evidence="1">Leaves</tissue>
    </source>
</reference>
<protein>
    <submittedName>
        <fullName evidence="1">Uncharacterized protein</fullName>
    </submittedName>
</protein>
<name>A0ACB9GIX0_9ASTR</name>
<organism evidence="1 2">
    <name type="scientific">Smallanthus sonchifolius</name>
    <dbReference type="NCBI Taxonomy" id="185202"/>
    <lineage>
        <taxon>Eukaryota</taxon>
        <taxon>Viridiplantae</taxon>
        <taxon>Streptophyta</taxon>
        <taxon>Embryophyta</taxon>
        <taxon>Tracheophyta</taxon>
        <taxon>Spermatophyta</taxon>
        <taxon>Magnoliopsida</taxon>
        <taxon>eudicotyledons</taxon>
        <taxon>Gunneridae</taxon>
        <taxon>Pentapetalae</taxon>
        <taxon>asterids</taxon>
        <taxon>campanulids</taxon>
        <taxon>Asterales</taxon>
        <taxon>Asteraceae</taxon>
        <taxon>Asteroideae</taxon>
        <taxon>Heliantheae alliance</taxon>
        <taxon>Millerieae</taxon>
        <taxon>Smallanthus</taxon>
    </lineage>
</organism>
<keyword evidence="2" id="KW-1185">Reference proteome</keyword>
<evidence type="ECO:0000313" key="1">
    <source>
        <dbReference type="EMBL" id="KAI3783405.1"/>
    </source>
</evidence>
<proteinExistence type="predicted"/>
<sequence length="326" mass="36688">MPHDIVQLKKDRGCGRHRYVGRGRGKRGGERTNPTTPRRQTWSTATTEPEVEPVNEYVERNENVEEQVVKPQLKNAIDMALVKALDPALPILLSSPDDNEDKDDYDYDYDYESDDSYEARPRKKGITGCPYKAFKDGSPPKFDGMKDAATTHQWIRERSDNVIDKLERNFLRLKAGSMTLLVKTSVPKKYRYVVQLAATMYDKVYDSRLMELKMKWSANSQSQKKQNGGGGKKREITCDSSLCTKCGKLLSGECKFGSNTCYSCGKPGHITTNCSSKSGIRCFKSGELGHRIIECPTLNIKSPAQLQIKDGKEKEVPKALVEVSFP</sequence>
<accession>A0ACB9GIX0</accession>
<dbReference type="EMBL" id="CM042031">
    <property type="protein sequence ID" value="KAI3783405.1"/>
    <property type="molecule type" value="Genomic_DNA"/>
</dbReference>
<comment type="caution">
    <text evidence="1">The sequence shown here is derived from an EMBL/GenBank/DDBJ whole genome shotgun (WGS) entry which is preliminary data.</text>
</comment>